<dbReference type="Gene3D" id="3.40.50.720">
    <property type="entry name" value="NAD(P)-binding Rossmann-like Domain"/>
    <property type="match status" value="1"/>
</dbReference>
<evidence type="ECO:0000256" key="10">
    <source>
        <dbReference type="RuleBase" id="RU003664"/>
    </source>
</evidence>
<feature type="domain" description="Mur ligase C-terminal" evidence="11">
    <location>
        <begin position="313"/>
        <end position="434"/>
    </location>
</feature>
<dbReference type="NCBIfam" id="TIGR01087">
    <property type="entry name" value="murD"/>
    <property type="match status" value="1"/>
</dbReference>
<evidence type="ECO:0000259" key="11">
    <source>
        <dbReference type="Pfam" id="PF02875"/>
    </source>
</evidence>
<dbReference type="HAMAP" id="MF_00639">
    <property type="entry name" value="MurD"/>
    <property type="match status" value="1"/>
</dbReference>
<keyword evidence="3 9" id="KW-0963">Cytoplasm</keyword>
<gene>
    <name evidence="9" type="primary">murD</name>
    <name evidence="13" type="ORF">A3F15_02735</name>
</gene>
<dbReference type="STRING" id="1802457.A3F15_02735"/>
<evidence type="ECO:0000259" key="12">
    <source>
        <dbReference type="Pfam" id="PF08245"/>
    </source>
</evidence>
<dbReference type="SUPFAM" id="SSF53244">
    <property type="entry name" value="MurD-like peptide ligases, peptide-binding domain"/>
    <property type="match status" value="1"/>
</dbReference>
<keyword evidence="9 10" id="KW-0573">Peptidoglycan synthesis</keyword>
<keyword evidence="7 9" id="KW-0067">ATP-binding</keyword>
<dbReference type="Proteomes" id="UP000177078">
    <property type="component" value="Unassembled WGS sequence"/>
</dbReference>
<proteinExistence type="inferred from homology"/>
<dbReference type="GO" id="GO:0071555">
    <property type="term" value="P:cell wall organization"/>
    <property type="evidence" value="ECO:0007669"/>
    <property type="project" value="UniProtKB-KW"/>
</dbReference>
<keyword evidence="8 9" id="KW-0131">Cell cycle</keyword>
<comment type="caution">
    <text evidence="13">The sequence shown here is derived from an EMBL/GenBank/DDBJ whole genome shotgun (WGS) entry which is preliminary data.</text>
</comment>
<evidence type="ECO:0000256" key="3">
    <source>
        <dbReference type="ARBA" id="ARBA00022490"/>
    </source>
</evidence>
<dbReference type="GO" id="GO:0008764">
    <property type="term" value="F:UDP-N-acetylmuramoylalanine-D-glutamate ligase activity"/>
    <property type="evidence" value="ECO:0007669"/>
    <property type="project" value="UniProtKB-UniRule"/>
</dbReference>
<reference evidence="13 14" key="1">
    <citation type="journal article" date="2016" name="Nat. Commun.">
        <title>Thousands of microbial genomes shed light on interconnected biogeochemical processes in an aquifer system.</title>
        <authorList>
            <person name="Anantharaman K."/>
            <person name="Brown C.T."/>
            <person name="Hug L.A."/>
            <person name="Sharon I."/>
            <person name="Castelle C.J."/>
            <person name="Probst A.J."/>
            <person name="Thomas B.C."/>
            <person name="Singh A."/>
            <person name="Wilkins M.J."/>
            <person name="Karaoz U."/>
            <person name="Brodie E.L."/>
            <person name="Williams K.H."/>
            <person name="Hubbard S.S."/>
            <person name="Banfield J.F."/>
        </authorList>
    </citation>
    <scope>NUCLEOTIDE SEQUENCE [LARGE SCALE GENOMIC DNA]</scope>
</reference>
<comment type="subcellular location">
    <subcellularLocation>
        <location evidence="1 9 10">Cytoplasm</location>
    </subcellularLocation>
</comment>
<dbReference type="Gene3D" id="3.40.1190.10">
    <property type="entry name" value="Mur-like, catalytic domain"/>
    <property type="match status" value="1"/>
</dbReference>
<dbReference type="EC" id="6.3.2.9" evidence="9 10"/>
<evidence type="ECO:0000256" key="9">
    <source>
        <dbReference type="HAMAP-Rule" id="MF_00639"/>
    </source>
</evidence>
<evidence type="ECO:0000256" key="1">
    <source>
        <dbReference type="ARBA" id="ARBA00004496"/>
    </source>
</evidence>
<dbReference type="Pfam" id="PF21799">
    <property type="entry name" value="MurD-like_N"/>
    <property type="match status" value="1"/>
</dbReference>
<dbReference type="GO" id="GO:0005524">
    <property type="term" value="F:ATP binding"/>
    <property type="evidence" value="ECO:0007669"/>
    <property type="project" value="UniProtKB-UniRule"/>
</dbReference>
<dbReference type="GO" id="GO:0008360">
    <property type="term" value="P:regulation of cell shape"/>
    <property type="evidence" value="ECO:0007669"/>
    <property type="project" value="UniProtKB-KW"/>
</dbReference>
<dbReference type="SUPFAM" id="SSF53623">
    <property type="entry name" value="MurD-like peptide ligases, catalytic domain"/>
    <property type="match status" value="1"/>
</dbReference>
<evidence type="ECO:0000256" key="8">
    <source>
        <dbReference type="ARBA" id="ARBA00023306"/>
    </source>
</evidence>
<dbReference type="InterPro" id="IPR036615">
    <property type="entry name" value="Mur_ligase_C_dom_sf"/>
</dbReference>
<comment type="similarity">
    <text evidence="9">Belongs to the MurCDEF family.</text>
</comment>
<dbReference type="PROSITE" id="PS01011">
    <property type="entry name" value="FOLYLPOLYGLU_SYNT_1"/>
    <property type="match status" value="1"/>
</dbReference>
<dbReference type="GO" id="GO:0004326">
    <property type="term" value="F:tetrahydrofolylpolyglutamate synthase activity"/>
    <property type="evidence" value="ECO:0007669"/>
    <property type="project" value="InterPro"/>
</dbReference>
<evidence type="ECO:0000256" key="7">
    <source>
        <dbReference type="ARBA" id="ARBA00022840"/>
    </source>
</evidence>
<dbReference type="GO" id="GO:0005737">
    <property type="term" value="C:cytoplasm"/>
    <property type="evidence" value="ECO:0007669"/>
    <property type="project" value="UniProtKB-SubCell"/>
</dbReference>
<dbReference type="AlphaFoldDB" id="A0A1G2RD75"/>
<accession>A0A1G2RD75</accession>
<evidence type="ECO:0000313" key="14">
    <source>
        <dbReference type="Proteomes" id="UP000177078"/>
    </source>
</evidence>
<dbReference type="InterPro" id="IPR004101">
    <property type="entry name" value="Mur_ligase_C"/>
</dbReference>
<evidence type="ECO:0000256" key="2">
    <source>
        <dbReference type="ARBA" id="ARBA00004752"/>
    </source>
</evidence>
<evidence type="ECO:0000313" key="13">
    <source>
        <dbReference type="EMBL" id="OHA70329.1"/>
    </source>
</evidence>
<sequence>MLNLKKELNPKKILILGLGKEGVDTLMFLRKLFPGKILGVGDKDKNSKFKIKNLKLLRKVTWYLGRDYLKPLEQYDLIIKSPGIPVNNQALKQAFREGKITSQTELFLRHCPGKIIGITGTKGKGTTSSLIYKILKQGGKKVYLVGNIGKPALSLLFKAKPKDIFVYEMSSHQLMNLRTSPNIAVFLNIYPAHLDYYRDFQEYFQAKKNIFLHQKSNDVLIYNKDDQLLKEAVKKAKSKKISFSLKSQSGDYRLRQDLVVYHGKKMFHTANCRLKGEFNLVNTMAAIIVGRILNVPLAKITNAVKNFKGMPYRLEFVGKYSGVDFYNDSLATIPQATIAAIEALGDRIGAIILGGFESGLDYSKLARVIAQRKIKNLILFPTTGGKIAKAVKKYFRFNKSKKAINYFFVNDMKEAIKLSLENTEKGDICLLSPASPSFGVFKNYKERGDLFKKYIKVYGKKN</sequence>
<name>A0A1G2RD75_9BACT</name>
<dbReference type="PANTHER" id="PTHR43692:SF1">
    <property type="entry name" value="UDP-N-ACETYLMURAMOYLALANINE--D-GLUTAMATE LIGASE"/>
    <property type="match status" value="1"/>
</dbReference>
<dbReference type="Pfam" id="PF02875">
    <property type="entry name" value="Mur_ligase_C"/>
    <property type="match status" value="1"/>
</dbReference>
<evidence type="ECO:0000256" key="5">
    <source>
        <dbReference type="ARBA" id="ARBA00022618"/>
    </source>
</evidence>
<dbReference type="SUPFAM" id="SSF51984">
    <property type="entry name" value="MurCD N-terminal domain"/>
    <property type="match status" value="1"/>
</dbReference>
<feature type="binding site" evidence="9">
    <location>
        <begin position="120"/>
        <end position="126"/>
    </location>
    <ligand>
        <name>ATP</name>
        <dbReference type="ChEBI" id="CHEBI:30616"/>
    </ligand>
</feature>
<dbReference type="Pfam" id="PF08245">
    <property type="entry name" value="Mur_ligase_M"/>
    <property type="match status" value="1"/>
</dbReference>
<dbReference type="UniPathway" id="UPA00219"/>
<dbReference type="InterPro" id="IPR036565">
    <property type="entry name" value="Mur-like_cat_sf"/>
</dbReference>
<keyword evidence="6 9" id="KW-0547">Nucleotide-binding</keyword>
<dbReference type="PANTHER" id="PTHR43692">
    <property type="entry name" value="UDP-N-ACETYLMURAMOYLALANINE--D-GLUTAMATE LIGASE"/>
    <property type="match status" value="1"/>
</dbReference>
<comment type="function">
    <text evidence="9 10">Cell wall formation. Catalyzes the addition of glutamate to the nucleotide precursor UDP-N-acetylmuramoyl-L-alanine (UMA).</text>
</comment>
<dbReference type="InterPro" id="IPR013221">
    <property type="entry name" value="Mur_ligase_cen"/>
</dbReference>
<dbReference type="InterPro" id="IPR018109">
    <property type="entry name" value="Folylpolyglutamate_synth_CS"/>
</dbReference>
<feature type="domain" description="Mur ligase central" evidence="12">
    <location>
        <begin position="118"/>
        <end position="289"/>
    </location>
</feature>
<dbReference type="InterPro" id="IPR005762">
    <property type="entry name" value="MurD"/>
</dbReference>
<keyword evidence="9 10" id="KW-0961">Cell wall biogenesis/degradation</keyword>
<dbReference type="GO" id="GO:0051301">
    <property type="term" value="P:cell division"/>
    <property type="evidence" value="ECO:0007669"/>
    <property type="project" value="UniProtKB-KW"/>
</dbReference>
<keyword evidence="5 9" id="KW-0132">Cell division</keyword>
<dbReference type="Gene3D" id="3.90.190.20">
    <property type="entry name" value="Mur ligase, C-terminal domain"/>
    <property type="match status" value="1"/>
</dbReference>
<comment type="catalytic activity">
    <reaction evidence="9 10">
        <text>UDP-N-acetyl-alpha-D-muramoyl-L-alanine + D-glutamate + ATP = UDP-N-acetyl-alpha-D-muramoyl-L-alanyl-D-glutamate + ADP + phosphate + H(+)</text>
        <dbReference type="Rhea" id="RHEA:16429"/>
        <dbReference type="ChEBI" id="CHEBI:15378"/>
        <dbReference type="ChEBI" id="CHEBI:29986"/>
        <dbReference type="ChEBI" id="CHEBI:30616"/>
        <dbReference type="ChEBI" id="CHEBI:43474"/>
        <dbReference type="ChEBI" id="CHEBI:83898"/>
        <dbReference type="ChEBI" id="CHEBI:83900"/>
        <dbReference type="ChEBI" id="CHEBI:456216"/>
        <dbReference type="EC" id="6.3.2.9"/>
    </reaction>
</comment>
<evidence type="ECO:0000256" key="4">
    <source>
        <dbReference type="ARBA" id="ARBA00022598"/>
    </source>
</evidence>
<evidence type="ECO:0000256" key="6">
    <source>
        <dbReference type="ARBA" id="ARBA00022741"/>
    </source>
</evidence>
<keyword evidence="4 9" id="KW-0436">Ligase</keyword>
<protein>
    <recommendedName>
        <fullName evidence="9 10">UDP-N-acetylmuramoylalanine--D-glutamate ligase</fullName>
        <ecNumber evidence="9 10">6.3.2.9</ecNumber>
    </recommendedName>
    <alternativeName>
        <fullName evidence="9">D-glutamic acid-adding enzyme</fullName>
    </alternativeName>
    <alternativeName>
        <fullName evidence="9">UDP-N-acetylmuramoyl-L-alanyl-D-glutamate synthetase</fullName>
    </alternativeName>
</protein>
<dbReference type="GO" id="GO:0009252">
    <property type="term" value="P:peptidoglycan biosynthetic process"/>
    <property type="evidence" value="ECO:0007669"/>
    <property type="project" value="UniProtKB-UniRule"/>
</dbReference>
<dbReference type="EMBL" id="MHUC01000032">
    <property type="protein sequence ID" value="OHA70329.1"/>
    <property type="molecule type" value="Genomic_DNA"/>
</dbReference>
<comment type="pathway">
    <text evidence="2 9 10">Cell wall biogenesis; peptidoglycan biosynthesis.</text>
</comment>
<organism evidence="13 14">
    <name type="scientific">Candidatus Wildermuthbacteria bacterium RIFCSPHIGHO2_12_FULL_40_12</name>
    <dbReference type="NCBI Taxonomy" id="1802457"/>
    <lineage>
        <taxon>Bacteria</taxon>
        <taxon>Candidatus Wildermuthiibacteriota</taxon>
    </lineage>
</organism>
<keyword evidence="9 10" id="KW-0133">Cell shape</keyword>